<sequence>MTTDSKPKLKLALFGVGRLGSIRARILVHFSPRIELVAVCDPKPGSDQWVAQNLPAHIRFFSDPEECLLHSGAEAVLISTATATHAPLVLRALELGYHIMVEKPIAVDVETTRQVVQAAKEKPHLKFLVPFCRRFDDSYRRVKKLVDEGSLGEVHAVESNCLDQQDPTGFFVTFSAQSGGIFVDMGVHDIDIARYYLNVTKGLTNPKKQVNKVFALGQTAVYTDLQKTLDADNGWALVEFANGKILTFHLGRTLTNGFESCTRVYGTKGSAVVNGNSTIDRVEVRDEHGVRTDTTPDAFVLYEKSFVQDLGEFATCVLDDKPLSLTPEDAFEAAKIAAALQYSFRNGVPVFFDEEGDPIMA</sequence>
<dbReference type="FunFam" id="3.30.360.10:FF:000017">
    <property type="entry name" value="Oxidoreductase family NAD-binding Rossmann fold"/>
    <property type="match status" value="1"/>
</dbReference>
<gene>
    <name evidence="4" type="ORF">EHS25_005830</name>
</gene>
<evidence type="ECO:0008006" key="6">
    <source>
        <dbReference type="Google" id="ProtNLM"/>
    </source>
</evidence>
<comment type="caution">
    <text evidence="4">The sequence shown here is derived from an EMBL/GenBank/DDBJ whole genome shotgun (WGS) entry which is preliminary data.</text>
</comment>
<dbReference type="InterPro" id="IPR000683">
    <property type="entry name" value="Gfo/Idh/MocA-like_OxRdtase_N"/>
</dbReference>
<dbReference type="Gene3D" id="3.30.360.10">
    <property type="entry name" value="Dihydrodipicolinate Reductase, domain 2"/>
    <property type="match status" value="1"/>
</dbReference>
<dbReference type="SUPFAM" id="SSF51735">
    <property type="entry name" value="NAD(P)-binding Rossmann-fold domains"/>
    <property type="match status" value="1"/>
</dbReference>
<feature type="domain" description="GFO/IDH/MocA-like oxidoreductase" evidence="3">
    <location>
        <begin position="139"/>
        <end position="271"/>
    </location>
</feature>
<keyword evidence="5" id="KW-1185">Reference proteome</keyword>
<dbReference type="GO" id="GO:0005737">
    <property type="term" value="C:cytoplasm"/>
    <property type="evidence" value="ECO:0007669"/>
    <property type="project" value="TreeGrafter"/>
</dbReference>
<reference evidence="4 5" key="1">
    <citation type="submission" date="2018-11" db="EMBL/GenBank/DDBJ databases">
        <title>Genome sequence of Saitozyma podzolica DSM 27192.</title>
        <authorList>
            <person name="Aliyu H."/>
            <person name="Gorte O."/>
            <person name="Ochsenreither K."/>
        </authorList>
    </citation>
    <scope>NUCLEOTIDE SEQUENCE [LARGE SCALE GENOMIC DNA]</scope>
    <source>
        <strain evidence="4 5">DSM 27192</strain>
    </source>
</reference>
<dbReference type="PANTHER" id="PTHR42840:SF10">
    <property type="entry name" value="BINDING ROSSMANN FOLD OXIDOREDUCTASE, PUTATIVE-RELATED"/>
    <property type="match status" value="1"/>
</dbReference>
<dbReference type="GO" id="GO:0016491">
    <property type="term" value="F:oxidoreductase activity"/>
    <property type="evidence" value="ECO:0007669"/>
    <property type="project" value="TreeGrafter"/>
</dbReference>
<evidence type="ECO:0000259" key="3">
    <source>
        <dbReference type="Pfam" id="PF22725"/>
    </source>
</evidence>
<accession>A0A427XVI6</accession>
<protein>
    <recommendedName>
        <fullName evidence="6">NAD binding Rossmann fold oxidoreductase</fullName>
    </recommendedName>
</protein>
<organism evidence="4 5">
    <name type="scientific">Saitozyma podzolica</name>
    <dbReference type="NCBI Taxonomy" id="1890683"/>
    <lineage>
        <taxon>Eukaryota</taxon>
        <taxon>Fungi</taxon>
        <taxon>Dikarya</taxon>
        <taxon>Basidiomycota</taxon>
        <taxon>Agaricomycotina</taxon>
        <taxon>Tremellomycetes</taxon>
        <taxon>Tremellales</taxon>
        <taxon>Trimorphomycetaceae</taxon>
        <taxon>Saitozyma</taxon>
    </lineage>
</organism>
<dbReference type="AlphaFoldDB" id="A0A427XVI6"/>
<dbReference type="Pfam" id="PF01408">
    <property type="entry name" value="GFO_IDH_MocA"/>
    <property type="match status" value="1"/>
</dbReference>
<evidence type="ECO:0000313" key="5">
    <source>
        <dbReference type="Proteomes" id="UP000279259"/>
    </source>
</evidence>
<feature type="domain" description="Gfo/Idh/MocA-like oxidoreductase N-terminal" evidence="2">
    <location>
        <begin position="10"/>
        <end position="123"/>
    </location>
</feature>
<dbReference type="PANTHER" id="PTHR42840">
    <property type="entry name" value="NAD(P)-BINDING ROSSMANN-FOLD SUPERFAMILY PROTEIN-RELATED"/>
    <property type="match status" value="1"/>
</dbReference>
<dbReference type="STRING" id="1890683.A0A427XVI6"/>
<dbReference type="GO" id="GO:0006740">
    <property type="term" value="P:NADPH regeneration"/>
    <property type="evidence" value="ECO:0007669"/>
    <property type="project" value="TreeGrafter"/>
</dbReference>
<comment type="similarity">
    <text evidence="1">Belongs to the Gfo/Idh/MocA family.</text>
</comment>
<dbReference type="Pfam" id="PF22725">
    <property type="entry name" value="GFO_IDH_MocA_C3"/>
    <property type="match status" value="1"/>
</dbReference>
<evidence type="ECO:0000256" key="1">
    <source>
        <dbReference type="ARBA" id="ARBA00010928"/>
    </source>
</evidence>
<dbReference type="InterPro" id="IPR036291">
    <property type="entry name" value="NAD(P)-bd_dom_sf"/>
</dbReference>
<dbReference type="InterPro" id="IPR055170">
    <property type="entry name" value="GFO_IDH_MocA-like_dom"/>
</dbReference>
<dbReference type="GO" id="GO:0000166">
    <property type="term" value="F:nucleotide binding"/>
    <property type="evidence" value="ECO:0007669"/>
    <property type="project" value="InterPro"/>
</dbReference>
<proteinExistence type="inferred from homology"/>
<evidence type="ECO:0000259" key="2">
    <source>
        <dbReference type="Pfam" id="PF01408"/>
    </source>
</evidence>
<dbReference type="Proteomes" id="UP000279259">
    <property type="component" value="Unassembled WGS sequence"/>
</dbReference>
<dbReference type="Gene3D" id="3.40.50.720">
    <property type="entry name" value="NAD(P)-binding Rossmann-like Domain"/>
    <property type="match status" value="1"/>
</dbReference>
<dbReference type="OrthoDB" id="446809at2759"/>
<evidence type="ECO:0000313" key="4">
    <source>
        <dbReference type="EMBL" id="RSH82840.1"/>
    </source>
</evidence>
<name>A0A427XVI6_9TREE</name>
<dbReference type="SUPFAM" id="SSF55347">
    <property type="entry name" value="Glyceraldehyde-3-phosphate dehydrogenase-like, C-terminal domain"/>
    <property type="match status" value="1"/>
</dbReference>
<dbReference type="EMBL" id="RSCD01000026">
    <property type="protein sequence ID" value="RSH82840.1"/>
    <property type="molecule type" value="Genomic_DNA"/>
</dbReference>